<gene>
    <name evidence="1" type="ORF">S01H1_04478</name>
</gene>
<protein>
    <submittedName>
        <fullName evidence="1">Uncharacterized protein</fullName>
    </submittedName>
</protein>
<sequence length="70" mass="8482">MTLYCIPMKREKLRRILARELYHDEMEDMKTTLGRHPLGLSPTPEWLEQAAYNQYLAEYYPGRYPPYEDK</sequence>
<reference evidence="1" key="1">
    <citation type="journal article" date="2014" name="Front. Microbiol.">
        <title>High frequency of phylogenetically diverse reductive dehalogenase-homologous genes in deep subseafloor sedimentary metagenomes.</title>
        <authorList>
            <person name="Kawai M."/>
            <person name="Futagami T."/>
            <person name="Toyoda A."/>
            <person name="Takaki Y."/>
            <person name="Nishi S."/>
            <person name="Hori S."/>
            <person name="Arai W."/>
            <person name="Tsubouchi T."/>
            <person name="Morono Y."/>
            <person name="Uchiyama I."/>
            <person name="Ito T."/>
            <person name="Fujiyama A."/>
            <person name="Inagaki F."/>
            <person name="Takami H."/>
        </authorList>
    </citation>
    <scope>NUCLEOTIDE SEQUENCE</scope>
    <source>
        <strain evidence="1">Expedition CK06-06</strain>
    </source>
</reference>
<organism evidence="1">
    <name type="scientific">marine sediment metagenome</name>
    <dbReference type="NCBI Taxonomy" id="412755"/>
    <lineage>
        <taxon>unclassified sequences</taxon>
        <taxon>metagenomes</taxon>
        <taxon>ecological metagenomes</taxon>
    </lineage>
</organism>
<proteinExistence type="predicted"/>
<name>X0TB83_9ZZZZ</name>
<accession>X0TB83</accession>
<dbReference type="EMBL" id="BARS01002362">
    <property type="protein sequence ID" value="GAF84566.1"/>
    <property type="molecule type" value="Genomic_DNA"/>
</dbReference>
<comment type="caution">
    <text evidence="1">The sequence shown here is derived from an EMBL/GenBank/DDBJ whole genome shotgun (WGS) entry which is preliminary data.</text>
</comment>
<evidence type="ECO:0000313" key="1">
    <source>
        <dbReference type="EMBL" id="GAF84566.1"/>
    </source>
</evidence>
<dbReference type="AlphaFoldDB" id="X0TB83"/>